<accession>A0A8E0WKS4</accession>
<dbReference type="Proteomes" id="UP000027161">
    <property type="component" value="Unassembled WGS sequence"/>
</dbReference>
<proteinExistence type="predicted"/>
<sequence length="513" mass="59587">MTKRKLDCVIKESIQINTINKKSKLVDDSEKYSTNRDSNNMLTNTELYSNKNIKLVLLHHMQDKVIDVDIFDYDVNKEKEEQWNKQQKKLIKKLKFDLYKFESSQLTEKFYILGQKDNNAIITAASIIRFFTQDGGQQAIKIIALIDYGCVFELFSQLNEDSMFNDIDINILSKRRSGTLIKSEGIDIGKFIEVIKLRINNIDNPINIDEDIKKVIEVPSSNYKIAHQEIVDKYKIEFQNNEGKGNYSSAEDEILDIIDHIKDTIEHEEIICKVVEQLITRAVKKSEKGEKNLSWDISVIDNEGRTRNNKEVKLNDREAIEIFAKAVEKWDLELFKEAKDKSKDFAKLVDYFNEEIKNKFWVHFYNNIYYQGRFTEELNIAKLLSTKIEYNNYIQKISDGYAFLISNIPSIWDKLKQEQLCSINQLSKSDKISKDLIAIIEGKINPVQAQQNNNINDDAASNNIQNINIYNKADNNCVNNEDQADLLVGNFVVPTVHFHHQENIELDLIGNIE</sequence>
<reference evidence="1 2" key="1">
    <citation type="submission" date="2014-02" db="EMBL/GenBank/DDBJ databases">
        <title>Draft genome sequence of Rickettsia buchneri sp. nov. ISO7T.</title>
        <authorList>
            <person name="Felsheim R.F."/>
            <person name="Kurtti T.J."/>
            <person name="Munderloh U.G."/>
        </authorList>
    </citation>
    <scope>NUCLEOTIDE SEQUENCE [LARGE SCALE GENOMIC DNA]</scope>
    <source>
        <strain evidence="1 2">ISO7</strain>
    </source>
</reference>
<dbReference type="EMBL" id="JFKF01000170">
    <property type="protein sequence ID" value="KDO02349.1"/>
    <property type="molecule type" value="Genomic_DNA"/>
</dbReference>
<dbReference type="AlphaFoldDB" id="A0A8E0WKS4"/>
<dbReference type="RefSeq" id="WP_037214484.1">
    <property type="nucleotide sequence ID" value="NZ_CP113531.1"/>
</dbReference>
<evidence type="ECO:0000313" key="1">
    <source>
        <dbReference type="EMBL" id="KDO02349.1"/>
    </source>
</evidence>
<name>A0A8E0WKS4_9RICK</name>
<comment type="caution">
    <text evidence="1">The sequence shown here is derived from an EMBL/GenBank/DDBJ whole genome shotgun (WGS) entry which is preliminary data.</text>
</comment>
<evidence type="ECO:0000313" key="2">
    <source>
        <dbReference type="Proteomes" id="UP000027161"/>
    </source>
</evidence>
<gene>
    <name evidence="1" type="ORF">REISMN_07530</name>
</gene>
<organism evidence="1 2">
    <name type="scientific">Rickettsia tamurae subsp. buchneri</name>
    <dbReference type="NCBI Taxonomy" id="1462938"/>
    <lineage>
        <taxon>Bacteria</taxon>
        <taxon>Pseudomonadati</taxon>
        <taxon>Pseudomonadota</taxon>
        <taxon>Alphaproteobacteria</taxon>
        <taxon>Rickettsiales</taxon>
        <taxon>Rickettsiaceae</taxon>
        <taxon>Rickettsieae</taxon>
        <taxon>Rickettsia</taxon>
        <taxon>spotted fever group</taxon>
    </lineage>
</organism>
<protein>
    <submittedName>
        <fullName evidence="1">Uncharacterized protein</fullName>
    </submittedName>
</protein>
<keyword evidence="2" id="KW-1185">Reference proteome</keyword>